<feature type="coiled-coil region" evidence="8">
    <location>
        <begin position="1002"/>
        <end position="1029"/>
    </location>
</feature>
<dbReference type="Pfam" id="PF13234">
    <property type="entry name" value="MTR4_beta-barrel"/>
    <property type="match status" value="1"/>
</dbReference>
<comment type="similarity">
    <text evidence="2">Belongs to the helicase family. SKI2 subfamily.</text>
</comment>
<dbReference type="PROSITE" id="PS51192">
    <property type="entry name" value="HELICASE_ATP_BIND_1"/>
    <property type="match status" value="1"/>
</dbReference>
<organism evidence="12 13">
    <name type="scientific">Humicola insolens</name>
    <name type="common">Soft-rot fungus</name>
    <dbReference type="NCBI Taxonomy" id="85995"/>
    <lineage>
        <taxon>Eukaryota</taxon>
        <taxon>Fungi</taxon>
        <taxon>Dikarya</taxon>
        <taxon>Ascomycota</taxon>
        <taxon>Pezizomycotina</taxon>
        <taxon>Sordariomycetes</taxon>
        <taxon>Sordariomycetidae</taxon>
        <taxon>Sordariales</taxon>
        <taxon>Chaetomiaceae</taxon>
        <taxon>Mycothermus</taxon>
    </lineage>
</organism>
<keyword evidence="3" id="KW-0547">Nucleotide-binding</keyword>
<feature type="region of interest" description="Disordered" evidence="9">
    <location>
        <begin position="1"/>
        <end position="61"/>
    </location>
</feature>
<dbReference type="Gene3D" id="3.40.50.300">
    <property type="entry name" value="P-loop containing nucleotide triphosphate hydrolases"/>
    <property type="match status" value="2"/>
</dbReference>
<dbReference type="Pfam" id="PF21408">
    <property type="entry name" value="MTR4-like_stalk"/>
    <property type="match status" value="1"/>
</dbReference>
<dbReference type="Pfam" id="PF00270">
    <property type="entry name" value="DEAD"/>
    <property type="match status" value="1"/>
</dbReference>
<dbReference type="Gene3D" id="2.40.30.300">
    <property type="match status" value="1"/>
</dbReference>
<dbReference type="SMART" id="SM01142">
    <property type="entry name" value="DSHCT"/>
    <property type="match status" value="1"/>
</dbReference>
<dbReference type="SMART" id="SM00487">
    <property type="entry name" value="DEXDc"/>
    <property type="match status" value="1"/>
</dbReference>
<dbReference type="CDD" id="cd18795">
    <property type="entry name" value="SF2_C_Ski2"/>
    <property type="match status" value="1"/>
</dbReference>
<dbReference type="Proteomes" id="UP001583172">
    <property type="component" value="Unassembled WGS sequence"/>
</dbReference>
<feature type="compositionally biased region" description="Basic and acidic residues" evidence="9">
    <location>
        <begin position="10"/>
        <end position="21"/>
    </location>
</feature>
<dbReference type="PROSITE" id="PS51194">
    <property type="entry name" value="HELICASE_CTER"/>
    <property type="match status" value="1"/>
</dbReference>
<dbReference type="InterPro" id="IPR025696">
    <property type="entry name" value="Beta-barrel_MTR4"/>
</dbReference>
<dbReference type="EMBL" id="JAZGSY010000043">
    <property type="protein sequence ID" value="KAL1842437.1"/>
    <property type="molecule type" value="Genomic_DNA"/>
</dbReference>
<dbReference type="InterPro" id="IPR048392">
    <property type="entry name" value="MTR4-like_stalk"/>
</dbReference>
<feature type="domain" description="Helicase ATP-binding" evidence="10">
    <location>
        <begin position="146"/>
        <end position="302"/>
    </location>
</feature>
<proteinExistence type="inferred from homology"/>
<dbReference type="InterPro" id="IPR014001">
    <property type="entry name" value="Helicase_ATP-bd"/>
</dbReference>
<dbReference type="Pfam" id="PF00271">
    <property type="entry name" value="Helicase_C"/>
    <property type="match status" value="1"/>
</dbReference>
<name>A0ABR3VL66_HUMIN</name>
<dbReference type="PANTHER" id="PTHR12131">
    <property type="entry name" value="ATP-DEPENDENT RNA AND DNA HELICASE"/>
    <property type="match status" value="1"/>
</dbReference>
<dbReference type="SMART" id="SM00490">
    <property type="entry name" value="HELICc"/>
    <property type="match status" value="1"/>
</dbReference>
<keyword evidence="7" id="KW-0539">Nucleus</keyword>
<dbReference type="CDD" id="cd13154">
    <property type="entry name" value="KOW_Mtr4"/>
    <property type="match status" value="1"/>
</dbReference>
<evidence type="ECO:0000256" key="6">
    <source>
        <dbReference type="ARBA" id="ARBA00022840"/>
    </source>
</evidence>
<feature type="domain" description="Helicase C-terminal" evidence="11">
    <location>
        <begin position="409"/>
        <end position="588"/>
    </location>
</feature>
<evidence type="ECO:0000259" key="11">
    <source>
        <dbReference type="PROSITE" id="PS51194"/>
    </source>
</evidence>
<dbReference type="PIRSF" id="PIRSF005198">
    <property type="entry name" value="Antiviral_helicase_SKI2"/>
    <property type="match status" value="1"/>
</dbReference>
<dbReference type="InterPro" id="IPR012961">
    <property type="entry name" value="Ski2/MTR4_C"/>
</dbReference>
<evidence type="ECO:0000256" key="2">
    <source>
        <dbReference type="ARBA" id="ARBA00010140"/>
    </source>
</evidence>
<evidence type="ECO:0000313" key="12">
    <source>
        <dbReference type="EMBL" id="KAL1842437.1"/>
    </source>
</evidence>
<dbReference type="CDD" id="cd18024">
    <property type="entry name" value="DEXHc_Mtr4-like"/>
    <property type="match status" value="1"/>
</dbReference>
<accession>A0ABR3VL66</accession>
<protein>
    <recommendedName>
        <fullName evidence="14">ATP-dependent RNA helicase DOB1</fullName>
    </recommendedName>
</protein>
<reference evidence="12 13" key="1">
    <citation type="journal article" date="2024" name="Commun. Biol.">
        <title>Comparative genomic analysis of thermophilic fungi reveals convergent evolutionary adaptations and gene losses.</title>
        <authorList>
            <person name="Steindorff A.S."/>
            <person name="Aguilar-Pontes M.V."/>
            <person name="Robinson A.J."/>
            <person name="Andreopoulos B."/>
            <person name="LaButti K."/>
            <person name="Kuo A."/>
            <person name="Mondo S."/>
            <person name="Riley R."/>
            <person name="Otillar R."/>
            <person name="Haridas S."/>
            <person name="Lipzen A."/>
            <person name="Grimwood J."/>
            <person name="Schmutz J."/>
            <person name="Clum A."/>
            <person name="Reid I.D."/>
            <person name="Moisan M.C."/>
            <person name="Butler G."/>
            <person name="Nguyen T.T.M."/>
            <person name="Dewar K."/>
            <person name="Conant G."/>
            <person name="Drula E."/>
            <person name="Henrissat B."/>
            <person name="Hansel C."/>
            <person name="Singer S."/>
            <person name="Hutchinson M.I."/>
            <person name="de Vries R.P."/>
            <person name="Natvig D.O."/>
            <person name="Powell A.J."/>
            <person name="Tsang A."/>
            <person name="Grigoriev I.V."/>
        </authorList>
    </citation>
    <scope>NUCLEOTIDE SEQUENCE [LARGE SCALE GENOMIC DNA]</scope>
    <source>
        <strain evidence="12 13">CBS 620.91</strain>
    </source>
</reference>
<feature type="region of interest" description="Disordered" evidence="9">
    <location>
        <begin position="706"/>
        <end position="727"/>
    </location>
</feature>
<evidence type="ECO:0008006" key="14">
    <source>
        <dbReference type="Google" id="ProtNLM"/>
    </source>
</evidence>
<gene>
    <name evidence="12" type="ORF">VTJ49DRAFT_5285</name>
</gene>
<evidence type="ECO:0000256" key="4">
    <source>
        <dbReference type="ARBA" id="ARBA00022801"/>
    </source>
</evidence>
<comment type="subcellular location">
    <subcellularLocation>
        <location evidence="1">Nucleus</location>
    </subcellularLocation>
</comment>
<keyword evidence="5" id="KW-0347">Helicase</keyword>
<evidence type="ECO:0000256" key="7">
    <source>
        <dbReference type="ARBA" id="ARBA00023242"/>
    </source>
</evidence>
<dbReference type="InterPro" id="IPR027417">
    <property type="entry name" value="P-loop_NTPase"/>
</dbReference>
<evidence type="ECO:0000256" key="9">
    <source>
        <dbReference type="SAM" id="MobiDB-lite"/>
    </source>
</evidence>
<dbReference type="Gene3D" id="1.10.3380.30">
    <property type="match status" value="1"/>
</dbReference>
<dbReference type="InterPro" id="IPR050699">
    <property type="entry name" value="RNA-DNA_Helicase"/>
</dbReference>
<evidence type="ECO:0000259" key="10">
    <source>
        <dbReference type="PROSITE" id="PS51192"/>
    </source>
</evidence>
<evidence type="ECO:0000256" key="3">
    <source>
        <dbReference type="ARBA" id="ARBA00022741"/>
    </source>
</evidence>
<evidence type="ECO:0000256" key="5">
    <source>
        <dbReference type="ARBA" id="ARBA00022806"/>
    </source>
</evidence>
<dbReference type="InterPro" id="IPR011545">
    <property type="entry name" value="DEAD/DEAH_box_helicase_dom"/>
</dbReference>
<dbReference type="Pfam" id="PF08148">
    <property type="entry name" value="DSHCT"/>
    <property type="match status" value="1"/>
</dbReference>
<dbReference type="Gene3D" id="1.20.1500.20">
    <property type="match status" value="1"/>
</dbReference>
<feature type="region of interest" description="Disordered" evidence="9">
    <location>
        <begin position="352"/>
        <end position="380"/>
    </location>
</feature>
<dbReference type="SUPFAM" id="SSF52540">
    <property type="entry name" value="P-loop containing nucleoside triphosphate hydrolases"/>
    <property type="match status" value="1"/>
</dbReference>
<evidence type="ECO:0000256" key="1">
    <source>
        <dbReference type="ARBA" id="ARBA00004123"/>
    </source>
</evidence>
<keyword evidence="6" id="KW-0067">ATP-binding</keyword>
<keyword evidence="13" id="KW-1185">Reference proteome</keyword>
<dbReference type="InterPro" id="IPR001650">
    <property type="entry name" value="Helicase_C-like"/>
</dbReference>
<comment type="caution">
    <text evidence="12">The sequence shown here is derived from an EMBL/GenBank/DDBJ whole genome shotgun (WGS) entry which is preliminary data.</text>
</comment>
<evidence type="ECO:0000313" key="13">
    <source>
        <dbReference type="Proteomes" id="UP001583172"/>
    </source>
</evidence>
<keyword evidence="4" id="KW-0378">Hydrolase</keyword>
<keyword evidence="8" id="KW-0175">Coiled coil</keyword>
<dbReference type="PANTHER" id="PTHR12131:SF7">
    <property type="entry name" value="EXOSOME RNA HELICASE MTR4"/>
    <property type="match status" value="1"/>
</dbReference>
<dbReference type="InterPro" id="IPR016438">
    <property type="entry name" value="SKI2-like"/>
</dbReference>
<sequence>MDDLFSVFEEQPRAPKRKADSDVDMSDGVGAEQPKVKKEDEADNTQTNGDSEAPADNKRRKVELNEAAPIMADTFETAESREVTAAQGFAPTADQGSLVLSHNIKHQVALPPDLDYEYIPLSEHKPPAEPARTYPFRLDPFQALSVAAIERDESVLVSAHTSAGKTVVAEYAIAQCLKRNQRVIYTSPIKALSNQKYRDFLAEFGDVGLMTGDVTINPTASCLVMTTEILRSMLYRGSEIMREVAWVIFDEIHYMRDKTRGVVWEETIILLPDKVRHVFLSATIPNAFQFAEWIAKIHRQACHVVYTDFRPTPLQNYFFPSGSKGIYLVVDEKGTFKENNFNQAMSAIEASKGADPADWSAKQKGRGKNKKTDKGDNPEDDKSDIWRIIRMVVKKNFHPVIVFNFAKRECEQLALKISTMKFNAPDEEAMVNQVFENAVMQLSDDDKNLPQLAHILPLLRKGIGVHHSGLLPILKETIEILFQEGLIKVLFATETFSIGLNMPARTVVFTQVTKWDGVQRRPLTSSEYIQMAGRAGRRGLDDRGIVIMMVDDKLEPDVARSIVVGQQDRLNSAFCLGYNMILNLLRIEAISPELPELERELIALQKERDSMIIPDESAIKDYRSVHQQLEGYRKDVCAVIQHPTYCIKFMKPGRVVEIETPGGTNYGWGIVIDFRSRKAPKKGQPDYPPQESYFVDVLLKVASDSPYNGGGPSKNDEAVPEGILPPPPGDEGRWVIVPCLLTCLKSITKCLTKPPKELRTDKDRAHYANVTVELQKRFPDGLPLVDPIDDMKIKDESFKKLLRKIEVLESRLMSNPLHNSPNLEELWAQYDAKVSLGERIKETKRTMANMRSISQLDELKSRKRVLRRLGFINEAEVVQMKARVACEISATEGHELLLAELLFNRFFNDLSPEICAAVLSVFIFDEKLETTELKEELAKPFREIQARARVIAKVSAESKLDVNEDEYVQGLKWQLMETVLAWANGRPFSEICKMTNAYEGSLIRLFRRLEELLRQMAEAAKVMGSEELREKFEVSLSKIRRDIVSFNSLYL</sequence>
<evidence type="ECO:0000256" key="8">
    <source>
        <dbReference type="SAM" id="Coils"/>
    </source>
</evidence>